<feature type="domain" description="Radical SAM core" evidence="8">
    <location>
        <begin position="7"/>
        <end position="239"/>
    </location>
</feature>
<evidence type="ECO:0000256" key="7">
    <source>
        <dbReference type="ARBA" id="ARBA00023186"/>
    </source>
</evidence>
<dbReference type="AlphaFoldDB" id="A0A3B0YUA6"/>
<keyword evidence="2" id="KW-0349">Heme</keyword>
<evidence type="ECO:0000256" key="1">
    <source>
        <dbReference type="ARBA" id="ARBA00006100"/>
    </source>
</evidence>
<dbReference type="Gene3D" id="3.20.20.70">
    <property type="entry name" value="Aldolase class I"/>
    <property type="match status" value="1"/>
</dbReference>
<dbReference type="PROSITE" id="PS51918">
    <property type="entry name" value="RADICAL_SAM"/>
    <property type="match status" value="1"/>
</dbReference>
<dbReference type="SFLD" id="SFLDF00562">
    <property type="entry name" value="HemN-like__clustered_with_heat"/>
    <property type="match status" value="1"/>
</dbReference>
<accession>A0A3B0YUA6</accession>
<evidence type="ECO:0000256" key="2">
    <source>
        <dbReference type="ARBA" id="ARBA00022617"/>
    </source>
</evidence>
<keyword evidence="6" id="KW-0411">Iron-sulfur</keyword>
<evidence type="ECO:0000256" key="3">
    <source>
        <dbReference type="ARBA" id="ARBA00022691"/>
    </source>
</evidence>
<dbReference type="SFLD" id="SFLDG01065">
    <property type="entry name" value="anaerobic_coproporphyrinogen-I"/>
    <property type="match status" value="1"/>
</dbReference>
<dbReference type="InterPro" id="IPR006638">
    <property type="entry name" value="Elp3/MiaA/NifB-like_rSAM"/>
</dbReference>
<keyword evidence="5" id="KW-0408">Iron</keyword>
<dbReference type="InterPro" id="IPR013785">
    <property type="entry name" value="Aldolase_TIM"/>
</dbReference>
<name>A0A3B0YUA6_9ZZZZ</name>
<evidence type="ECO:0000256" key="6">
    <source>
        <dbReference type="ARBA" id="ARBA00023014"/>
    </source>
</evidence>
<organism evidence="9">
    <name type="scientific">hydrothermal vent metagenome</name>
    <dbReference type="NCBI Taxonomy" id="652676"/>
    <lineage>
        <taxon>unclassified sequences</taxon>
        <taxon>metagenomes</taxon>
        <taxon>ecological metagenomes</taxon>
    </lineage>
</organism>
<dbReference type="SMART" id="SM00729">
    <property type="entry name" value="Elp3"/>
    <property type="match status" value="1"/>
</dbReference>
<feature type="non-terminal residue" evidence="9">
    <location>
        <position position="294"/>
    </location>
</feature>
<evidence type="ECO:0000256" key="5">
    <source>
        <dbReference type="ARBA" id="ARBA00023004"/>
    </source>
</evidence>
<evidence type="ECO:0000256" key="4">
    <source>
        <dbReference type="ARBA" id="ARBA00022723"/>
    </source>
</evidence>
<keyword evidence="7" id="KW-0143">Chaperone</keyword>
<evidence type="ECO:0000259" key="8">
    <source>
        <dbReference type="PROSITE" id="PS51918"/>
    </source>
</evidence>
<reference evidence="9" key="1">
    <citation type="submission" date="2018-06" db="EMBL/GenBank/DDBJ databases">
        <authorList>
            <person name="Zhirakovskaya E."/>
        </authorList>
    </citation>
    <scope>NUCLEOTIDE SEQUENCE</scope>
</reference>
<dbReference type="SUPFAM" id="SSF102114">
    <property type="entry name" value="Radical SAM enzymes"/>
    <property type="match status" value="1"/>
</dbReference>
<sequence length="294" mass="33021">MTTVFRFTATPPLSLYIHFPWCVRKCPYCDFNSHAVKEDLPEDAYVDALLVDLEQELPSVWGRTVQTVFMGGGTPSLFSPAALDRLLAGIRARLPLKPDAEITLEANPGTVEQARFEDYRQAGINRLSIGVQSLNPNHLEALGRIHSADEARHAAQAARRAGFENINLDLMFGLPQQTVEQALEDLEALIALQPDHLSWYQLTLEPNTLFHAHPPSLPDDDMRWAMQEQGQTRLAEQGYGQYEVSAFARRGHQCRHNLNYWGFGDYLGIGAGAHGKVTDAARNAITRRWKKRHP</sequence>
<dbReference type="PANTHER" id="PTHR13932">
    <property type="entry name" value="COPROPORPHYRINIGEN III OXIDASE"/>
    <property type="match status" value="1"/>
</dbReference>
<dbReference type="InterPro" id="IPR034505">
    <property type="entry name" value="Coproporphyrinogen-III_oxidase"/>
</dbReference>
<proteinExistence type="inferred from homology"/>
<dbReference type="InterPro" id="IPR007197">
    <property type="entry name" value="rSAM"/>
</dbReference>
<keyword evidence="3" id="KW-0949">S-adenosyl-L-methionine</keyword>
<dbReference type="GO" id="GO:0006779">
    <property type="term" value="P:porphyrin-containing compound biosynthetic process"/>
    <property type="evidence" value="ECO:0007669"/>
    <property type="project" value="InterPro"/>
</dbReference>
<dbReference type="GO" id="GO:0046872">
    <property type="term" value="F:metal ion binding"/>
    <property type="evidence" value="ECO:0007669"/>
    <property type="project" value="UniProtKB-KW"/>
</dbReference>
<dbReference type="InterPro" id="IPR004559">
    <property type="entry name" value="HemW-like"/>
</dbReference>
<dbReference type="GO" id="GO:0004109">
    <property type="term" value="F:coproporphyrinogen oxidase activity"/>
    <property type="evidence" value="ECO:0007669"/>
    <property type="project" value="InterPro"/>
</dbReference>
<dbReference type="SFLD" id="SFLDF00288">
    <property type="entry name" value="HemN-like__clustered_with_nucl"/>
    <property type="match status" value="1"/>
</dbReference>
<dbReference type="GO" id="GO:0005737">
    <property type="term" value="C:cytoplasm"/>
    <property type="evidence" value="ECO:0007669"/>
    <property type="project" value="InterPro"/>
</dbReference>
<dbReference type="Pfam" id="PF04055">
    <property type="entry name" value="Radical_SAM"/>
    <property type="match status" value="1"/>
</dbReference>
<comment type="similarity">
    <text evidence="1">Belongs to the anaerobic coproporphyrinogen-III oxidase family. HemW subfamily.</text>
</comment>
<gene>
    <name evidence="9" type="ORF">MNBD_GAMMA14-1616</name>
</gene>
<protein>
    <submittedName>
        <fullName evidence="9">Radical SAM family enzyme, similar to coproporphyrinogen III oxidase, oxygen-independent, clustered with nucleoside-triphosphatase RdgB</fullName>
    </submittedName>
</protein>
<dbReference type="NCBIfam" id="TIGR00539">
    <property type="entry name" value="hemN_rel"/>
    <property type="match status" value="1"/>
</dbReference>
<dbReference type="SFLD" id="SFLDS00029">
    <property type="entry name" value="Radical_SAM"/>
    <property type="match status" value="1"/>
</dbReference>
<dbReference type="GO" id="GO:0051539">
    <property type="term" value="F:4 iron, 4 sulfur cluster binding"/>
    <property type="evidence" value="ECO:0007669"/>
    <property type="project" value="InterPro"/>
</dbReference>
<dbReference type="CDD" id="cd01335">
    <property type="entry name" value="Radical_SAM"/>
    <property type="match status" value="1"/>
</dbReference>
<dbReference type="EMBL" id="UOFM01000285">
    <property type="protein sequence ID" value="VAW78892.1"/>
    <property type="molecule type" value="Genomic_DNA"/>
</dbReference>
<evidence type="ECO:0000313" key="9">
    <source>
        <dbReference type="EMBL" id="VAW78892.1"/>
    </source>
</evidence>
<dbReference type="PANTHER" id="PTHR13932:SF5">
    <property type="entry name" value="RADICAL S-ADENOSYL METHIONINE DOMAIN-CONTAINING PROTEIN 1, MITOCHONDRIAL"/>
    <property type="match status" value="1"/>
</dbReference>
<dbReference type="SFLD" id="SFLDG01082">
    <property type="entry name" value="B12-binding_domain_containing"/>
    <property type="match status" value="1"/>
</dbReference>
<dbReference type="InterPro" id="IPR058240">
    <property type="entry name" value="rSAM_sf"/>
</dbReference>
<keyword evidence="4" id="KW-0479">Metal-binding</keyword>